<name>A0A812KA73_9DINO</name>
<dbReference type="Proteomes" id="UP000601435">
    <property type="component" value="Unassembled WGS sequence"/>
</dbReference>
<evidence type="ECO:0000313" key="2">
    <source>
        <dbReference type="Proteomes" id="UP000601435"/>
    </source>
</evidence>
<dbReference type="EMBL" id="CAJNJA010007043">
    <property type="protein sequence ID" value="CAE7219428.1"/>
    <property type="molecule type" value="Genomic_DNA"/>
</dbReference>
<keyword evidence="2" id="KW-1185">Reference proteome</keyword>
<dbReference type="OrthoDB" id="430317at2759"/>
<comment type="caution">
    <text evidence="1">The sequence shown here is derived from an EMBL/GenBank/DDBJ whole genome shotgun (WGS) entry which is preliminary data.</text>
</comment>
<dbReference type="AlphaFoldDB" id="A0A812KA73"/>
<reference evidence="1" key="1">
    <citation type="submission" date="2021-02" db="EMBL/GenBank/DDBJ databases">
        <authorList>
            <person name="Dougan E. K."/>
            <person name="Rhodes N."/>
            <person name="Thang M."/>
            <person name="Chan C."/>
        </authorList>
    </citation>
    <scope>NUCLEOTIDE SEQUENCE</scope>
</reference>
<organism evidence="1 2">
    <name type="scientific">Symbiodinium necroappetens</name>
    <dbReference type="NCBI Taxonomy" id="1628268"/>
    <lineage>
        <taxon>Eukaryota</taxon>
        <taxon>Sar</taxon>
        <taxon>Alveolata</taxon>
        <taxon>Dinophyceae</taxon>
        <taxon>Suessiales</taxon>
        <taxon>Symbiodiniaceae</taxon>
        <taxon>Symbiodinium</taxon>
    </lineage>
</organism>
<proteinExistence type="predicted"/>
<protein>
    <submittedName>
        <fullName evidence="1">Uncharacterized protein</fullName>
    </submittedName>
</protein>
<feature type="non-terminal residue" evidence="1">
    <location>
        <position position="162"/>
    </location>
</feature>
<gene>
    <name evidence="1" type="ORF">SNEC2469_LOCUS2719</name>
</gene>
<sequence length="162" mass="17718">VLQRCKGMPLPFENSFCFRMSWLDQRPPFTNSSLGEGNALFEGLSDWYSEAQPVPGEELPFLYIRTAASTAPDEALEPYPVRSMLVASKEGGAPGGARRLDFALLTLARALRRQRFPKLEESSPGAAAALALVRQSLKAALRKDLEDMSANVADSLQLAPSY</sequence>
<feature type="non-terminal residue" evidence="1">
    <location>
        <position position="1"/>
    </location>
</feature>
<accession>A0A812KA73</accession>
<evidence type="ECO:0000313" key="1">
    <source>
        <dbReference type="EMBL" id="CAE7219428.1"/>
    </source>
</evidence>